<gene>
    <name evidence="1" type="ORF">AVJ23_08950</name>
</gene>
<dbReference type="InterPro" id="IPR029045">
    <property type="entry name" value="ClpP/crotonase-like_dom_sf"/>
</dbReference>
<evidence type="ECO:0008006" key="3">
    <source>
        <dbReference type="Google" id="ProtNLM"/>
    </source>
</evidence>
<dbReference type="SUPFAM" id="SSF52096">
    <property type="entry name" value="ClpP/crotonase"/>
    <property type="match status" value="1"/>
</dbReference>
<dbReference type="EMBL" id="LPXO01000004">
    <property type="protein sequence ID" value="KUF11171.1"/>
    <property type="molecule type" value="Genomic_DNA"/>
</dbReference>
<evidence type="ECO:0000313" key="2">
    <source>
        <dbReference type="Proteomes" id="UP000054396"/>
    </source>
</evidence>
<name>A0A0W7WKN1_9RHOB</name>
<dbReference type="Gene3D" id="3.90.226.10">
    <property type="entry name" value="2-enoyl-CoA Hydratase, Chain A, domain 1"/>
    <property type="match status" value="1"/>
</dbReference>
<protein>
    <recommendedName>
        <fullName evidence="3">Clp protease</fullName>
    </recommendedName>
</protein>
<evidence type="ECO:0000313" key="1">
    <source>
        <dbReference type="EMBL" id="KUF11171.1"/>
    </source>
</evidence>
<organism evidence="1 2">
    <name type="scientific">Pseudoponticoccus marisrubri</name>
    <dbReference type="NCBI Taxonomy" id="1685382"/>
    <lineage>
        <taxon>Bacteria</taxon>
        <taxon>Pseudomonadati</taxon>
        <taxon>Pseudomonadota</taxon>
        <taxon>Alphaproteobacteria</taxon>
        <taxon>Rhodobacterales</taxon>
        <taxon>Roseobacteraceae</taxon>
        <taxon>Pseudoponticoccus</taxon>
    </lineage>
</organism>
<accession>A0A0W7WKN1</accession>
<sequence length="211" mass="23544">MWRMILVAALSLAAPAASEEDGAGREKFRLEGPVLVYDTEAAEDEREREIRNADLDILIALLRDTPGITTLKLNSSGGSVLAGQEMARVVMDFELDTIVDGECSSSCVTVFLGGARRQLTRGGKLGFHQLSWSPGAIESYYETWREEHGWQTPFDFASWVYKDTQTEVHKELRFMIARGVDPDFAIETKRLRSGTWFPPRATLLDAGVLTE</sequence>
<comment type="caution">
    <text evidence="1">The sequence shown here is derived from an EMBL/GenBank/DDBJ whole genome shotgun (WGS) entry which is preliminary data.</text>
</comment>
<dbReference type="STRING" id="1685382.AVJ23_08950"/>
<dbReference type="RefSeq" id="WP_058861835.1">
    <property type="nucleotide sequence ID" value="NZ_LPXO01000004.1"/>
</dbReference>
<keyword evidence="2" id="KW-1185">Reference proteome</keyword>
<dbReference type="AlphaFoldDB" id="A0A0W7WKN1"/>
<proteinExistence type="predicted"/>
<dbReference type="Proteomes" id="UP000054396">
    <property type="component" value="Unassembled WGS sequence"/>
</dbReference>
<reference evidence="1 2" key="1">
    <citation type="submission" date="2015-12" db="EMBL/GenBank/DDBJ databases">
        <authorList>
            <person name="Shamseldin A."/>
            <person name="Moawad H."/>
            <person name="Abd El-Rahim W.M."/>
            <person name="Sadowsky M.J."/>
        </authorList>
    </citation>
    <scope>NUCLEOTIDE SEQUENCE [LARGE SCALE GENOMIC DNA]</scope>
    <source>
        <strain evidence="1 2">SJ5A-1</strain>
    </source>
</reference>